<reference evidence="2 3" key="1">
    <citation type="submission" date="2019-04" db="EMBL/GenBank/DDBJ databases">
        <authorList>
            <person name="Feng G."/>
            <person name="Zhu H."/>
        </authorList>
    </citation>
    <scope>NUCLEOTIDE SEQUENCE [LARGE SCALE GENOMIC DNA]</scope>
    <source>
        <strain evidence="2 3">6HR-1</strain>
    </source>
</reference>
<dbReference type="OrthoDB" id="6683219at2"/>
<proteinExistence type="predicted"/>
<sequence length="203" mass="20394">MSLPLTVVKIGGSLVADGARLRRLLGALPDGVDGPVAIVPGGGALADAVRATQAALAFPDPLAHRLAIGAMAGMARIFAALEPRLAVTEDPVECLAAGGVPVWDPSALAAGHPEIPESWDVTSDSLALWLAARLCARTCLLVKSADPAPGAGPAELARAGLVDAAFPGFATRFSGAIVLRGPGGDRLCRDAVACPEALAERAA</sequence>
<dbReference type="Pfam" id="PF00696">
    <property type="entry name" value="AA_kinase"/>
    <property type="match status" value="1"/>
</dbReference>
<feature type="domain" description="Aspartate/glutamate/uridylate kinase" evidence="1">
    <location>
        <begin position="5"/>
        <end position="146"/>
    </location>
</feature>
<evidence type="ECO:0000259" key="1">
    <source>
        <dbReference type="Pfam" id="PF00696"/>
    </source>
</evidence>
<keyword evidence="2" id="KW-0418">Kinase</keyword>
<gene>
    <name evidence="2" type="ORF">EU555_25045</name>
</gene>
<comment type="caution">
    <text evidence="2">The sequence shown here is derived from an EMBL/GenBank/DDBJ whole genome shotgun (WGS) entry which is preliminary data.</text>
</comment>
<protein>
    <submittedName>
        <fullName evidence="2">Uridylate kinase</fullName>
    </submittedName>
</protein>
<dbReference type="Gene3D" id="3.40.1160.10">
    <property type="entry name" value="Acetylglutamate kinase-like"/>
    <property type="match status" value="1"/>
</dbReference>
<evidence type="ECO:0000313" key="3">
    <source>
        <dbReference type="Proteomes" id="UP000297535"/>
    </source>
</evidence>
<keyword evidence="3" id="KW-1185">Reference proteome</keyword>
<dbReference type="SUPFAM" id="SSF53633">
    <property type="entry name" value="Carbamate kinase-like"/>
    <property type="match status" value="1"/>
</dbReference>
<dbReference type="EMBL" id="SRLB01000022">
    <property type="protein sequence ID" value="TGD96032.1"/>
    <property type="molecule type" value="Genomic_DNA"/>
</dbReference>
<evidence type="ECO:0000313" key="2">
    <source>
        <dbReference type="EMBL" id="TGD96032.1"/>
    </source>
</evidence>
<dbReference type="Proteomes" id="UP000297535">
    <property type="component" value="Unassembled WGS sequence"/>
</dbReference>
<dbReference type="GO" id="GO:0016301">
    <property type="term" value="F:kinase activity"/>
    <property type="evidence" value="ECO:0007669"/>
    <property type="project" value="UniProtKB-KW"/>
</dbReference>
<accession>A0A4Z0NK76</accession>
<dbReference type="RefSeq" id="WP_135417945.1">
    <property type="nucleotide sequence ID" value="NZ_SRLB01000022.1"/>
</dbReference>
<name>A0A4Z0NK76_9HYPH</name>
<keyword evidence="2" id="KW-0808">Transferase</keyword>
<dbReference type="InterPro" id="IPR001048">
    <property type="entry name" value="Asp/Glu/Uridylate_kinase"/>
</dbReference>
<dbReference type="AlphaFoldDB" id="A0A4Z0NK76"/>
<dbReference type="InterPro" id="IPR036393">
    <property type="entry name" value="AceGlu_kinase-like_sf"/>
</dbReference>
<organism evidence="2 3">
    <name type="scientific">Methylobacterium nonmethylotrophicum</name>
    <dbReference type="NCBI Taxonomy" id="1141884"/>
    <lineage>
        <taxon>Bacteria</taxon>
        <taxon>Pseudomonadati</taxon>
        <taxon>Pseudomonadota</taxon>
        <taxon>Alphaproteobacteria</taxon>
        <taxon>Hyphomicrobiales</taxon>
        <taxon>Methylobacteriaceae</taxon>
        <taxon>Methylobacterium</taxon>
    </lineage>
</organism>